<dbReference type="Proteomes" id="UP000680839">
    <property type="component" value="Chromosome"/>
</dbReference>
<dbReference type="RefSeq" id="WP_215620401.1">
    <property type="nucleotide sequence ID" value="NZ_CP076134.1"/>
</dbReference>
<evidence type="ECO:0000256" key="1">
    <source>
        <dbReference type="SAM" id="Phobius"/>
    </source>
</evidence>
<evidence type="ECO:0000313" key="3">
    <source>
        <dbReference type="Proteomes" id="UP000680839"/>
    </source>
</evidence>
<feature type="transmembrane region" description="Helical" evidence="1">
    <location>
        <begin position="115"/>
        <end position="132"/>
    </location>
</feature>
<keyword evidence="1" id="KW-1133">Transmembrane helix</keyword>
<name>A0A975NC57_9BRAD</name>
<evidence type="ECO:0000313" key="2">
    <source>
        <dbReference type="EMBL" id="QWG11524.1"/>
    </source>
</evidence>
<dbReference type="EMBL" id="CP076134">
    <property type="protein sequence ID" value="QWG11524.1"/>
    <property type="molecule type" value="Genomic_DNA"/>
</dbReference>
<keyword evidence="1" id="KW-0472">Membrane</keyword>
<gene>
    <name evidence="2" type="ORF">KMZ29_17520</name>
</gene>
<dbReference type="AlphaFoldDB" id="A0A975NC57"/>
<sequence>MPIRRDVTIHRTATGSTITRRDGTMIAADITTVEEARRIAEAAQRGVAEEATNRLGWLPYWGKRGPHMKWLRLGGHLYLTIGVIYGLWAFVVLSFRNCPSLSGGACLQPSLWTGVRQLAIAIVAAFRGLLWLPEMAIAASRGQFLDWLFLRNFYNLDVEQFLKVFFG</sequence>
<reference evidence="2" key="1">
    <citation type="submission" date="2021-06" db="EMBL/GenBank/DDBJ databases">
        <title>Bradyrhizobium sp. S2-20-1 Genome sequencing.</title>
        <authorList>
            <person name="Jin L."/>
        </authorList>
    </citation>
    <scope>NUCLEOTIDE SEQUENCE</scope>
    <source>
        <strain evidence="2">S2-20-1</strain>
    </source>
</reference>
<accession>A0A975NC57</accession>
<organism evidence="2 3">
    <name type="scientific">Bradyrhizobium sediminis</name>
    <dbReference type="NCBI Taxonomy" id="2840469"/>
    <lineage>
        <taxon>Bacteria</taxon>
        <taxon>Pseudomonadati</taxon>
        <taxon>Pseudomonadota</taxon>
        <taxon>Alphaproteobacteria</taxon>
        <taxon>Hyphomicrobiales</taxon>
        <taxon>Nitrobacteraceae</taxon>
        <taxon>Bradyrhizobium</taxon>
    </lineage>
</organism>
<protein>
    <submittedName>
        <fullName evidence="2">Uncharacterized protein</fullName>
    </submittedName>
</protein>
<keyword evidence="1" id="KW-0812">Transmembrane</keyword>
<feature type="transmembrane region" description="Helical" evidence="1">
    <location>
        <begin position="73"/>
        <end position="95"/>
    </location>
</feature>
<proteinExistence type="predicted"/>